<evidence type="ECO:0000259" key="3">
    <source>
        <dbReference type="PROSITE" id="PS51371"/>
    </source>
</evidence>
<evidence type="ECO:0000313" key="5">
    <source>
        <dbReference type="Proteomes" id="UP000886845"/>
    </source>
</evidence>
<dbReference type="Pfam" id="PF00571">
    <property type="entry name" value="CBS"/>
    <property type="match status" value="2"/>
</dbReference>
<dbReference type="Proteomes" id="UP000886845">
    <property type="component" value="Unassembled WGS sequence"/>
</dbReference>
<dbReference type="PANTHER" id="PTHR47738:SF1">
    <property type="entry name" value="NITROGEN REGULATORY PROTEIN"/>
    <property type="match status" value="1"/>
</dbReference>
<dbReference type="EMBL" id="DVOR01000103">
    <property type="protein sequence ID" value="HIV09126.1"/>
    <property type="molecule type" value="Genomic_DNA"/>
</dbReference>
<feature type="domain" description="PTS EIIA type-2" evidence="2">
    <location>
        <begin position="11"/>
        <end position="155"/>
    </location>
</feature>
<dbReference type="PROSITE" id="PS51371">
    <property type="entry name" value="CBS"/>
    <property type="match status" value="2"/>
</dbReference>
<name>A0A9D1NN27_9BACT</name>
<dbReference type="PANTHER" id="PTHR47738">
    <property type="entry name" value="PTS SYSTEM FRUCTOSE-LIKE EIIA COMPONENT-RELATED"/>
    <property type="match status" value="1"/>
</dbReference>
<dbReference type="SUPFAM" id="SSF54631">
    <property type="entry name" value="CBS-domain pair"/>
    <property type="match status" value="1"/>
</dbReference>
<reference evidence="4" key="2">
    <citation type="journal article" date="2021" name="PeerJ">
        <title>Extensive microbial diversity within the chicken gut microbiome revealed by metagenomics and culture.</title>
        <authorList>
            <person name="Gilroy R."/>
            <person name="Ravi A."/>
            <person name="Getino M."/>
            <person name="Pursley I."/>
            <person name="Horton D.L."/>
            <person name="Alikhan N.F."/>
            <person name="Baker D."/>
            <person name="Gharbi K."/>
            <person name="Hall N."/>
            <person name="Watson M."/>
            <person name="Adriaenssens E.M."/>
            <person name="Foster-Nyarko E."/>
            <person name="Jarju S."/>
            <person name="Secka A."/>
            <person name="Antonio M."/>
            <person name="Oren A."/>
            <person name="Chaudhuri R.R."/>
            <person name="La Ragione R."/>
            <person name="Hildebrand F."/>
            <person name="Pallen M.J."/>
        </authorList>
    </citation>
    <scope>NUCLEOTIDE SEQUENCE</scope>
    <source>
        <strain evidence="4">35461</strain>
    </source>
</reference>
<evidence type="ECO:0000259" key="2">
    <source>
        <dbReference type="PROSITE" id="PS51094"/>
    </source>
</evidence>
<reference evidence="4" key="1">
    <citation type="submission" date="2020-10" db="EMBL/GenBank/DDBJ databases">
        <authorList>
            <person name="Gilroy R."/>
        </authorList>
    </citation>
    <scope>NUCLEOTIDE SEQUENCE</scope>
    <source>
        <strain evidence="4">35461</strain>
    </source>
</reference>
<proteinExistence type="predicted"/>
<dbReference type="Gene3D" id="3.10.580.10">
    <property type="entry name" value="CBS-domain"/>
    <property type="match status" value="1"/>
</dbReference>
<protein>
    <submittedName>
        <fullName evidence="4">PTS sugar transporter subunit IIA</fullName>
    </submittedName>
</protein>
<feature type="domain" description="CBS" evidence="3">
    <location>
        <begin position="258"/>
        <end position="311"/>
    </location>
</feature>
<evidence type="ECO:0000256" key="1">
    <source>
        <dbReference type="PROSITE-ProRule" id="PRU00703"/>
    </source>
</evidence>
<dbReference type="InterPro" id="IPR016152">
    <property type="entry name" value="PTrfase/Anion_transptr"/>
</dbReference>
<dbReference type="PROSITE" id="PS51094">
    <property type="entry name" value="PTS_EIIA_TYPE_2"/>
    <property type="match status" value="1"/>
</dbReference>
<dbReference type="Pfam" id="PF00359">
    <property type="entry name" value="PTS_EIIA_2"/>
    <property type="match status" value="1"/>
</dbReference>
<gene>
    <name evidence="4" type="ORF">IAC79_03315</name>
</gene>
<evidence type="ECO:0000313" key="4">
    <source>
        <dbReference type="EMBL" id="HIV09126.1"/>
    </source>
</evidence>
<sequence>MSETNAIYLSSFFSEGDIVIEQTVPSFYNMVNALAGLIVANHLPGVKAEPIIDAVLRRERVSPTVVGDGVALPHARIEGIERPYLALGVYPSGIPSAETDVPVRLVFLLLVPEHQPARYLQILRALANLLREPGAVDRLAAMRDPGEIIRFLRRSEMKLPEYICAGDLMTANPEVLSANAPLAGALESIMGGDKVEIPIVDDEGRLVGAVDTHALLGCFIPKGLRKLFPGAKNDLDSTMEALAARMREAHRTRVRDAMNTDVSTCRVDTPAREIAADLAERNAVKSYVLDKDGRLIGVIPLGQFFSRILRD</sequence>
<dbReference type="Gene3D" id="3.40.930.10">
    <property type="entry name" value="Mannitol-specific EII, Chain A"/>
    <property type="match status" value="1"/>
</dbReference>
<dbReference type="AlphaFoldDB" id="A0A9D1NN27"/>
<keyword evidence="4" id="KW-0813">Transport</keyword>
<keyword evidence="4" id="KW-0762">Sugar transport</keyword>
<dbReference type="InterPro" id="IPR002178">
    <property type="entry name" value="PTS_EIIA_type-2_dom"/>
</dbReference>
<dbReference type="CDD" id="cd00211">
    <property type="entry name" value="PTS_IIA_fru"/>
    <property type="match status" value="1"/>
</dbReference>
<dbReference type="SUPFAM" id="SSF55804">
    <property type="entry name" value="Phoshotransferase/anion transport protein"/>
    <property type="match status" value="1"/>
</dbReference>
<dbReference type="InterPro" id="IPR000644">
    <property type="entry name" value="CBS_dom"/>
</dbReference>
<dbReference type="InterPro" id="IPR051541">
    <property type="entry name" value="PTS_SugarTrans_NitroReg"/>
</dbReference>
<dbReference type="PROSITE" id="PS00372">
    <property type="entry name" value="PTS_EIIA_TYPE_2_HIS"/>
    <property type="match status" value="1"/>
</dbReference>
<feature type="domain" description="CBS" evidence="3">
    <location>
        <begin position="169"/>
        <end position="227"/>
    </location>
</feature>
<dbReference type="SMART" id="SM00116">
    <property type="entry name" value="CBS"/>
    <property type="match status" value="2"/>
</dbReference>
<organism evidence="4 5">
    <name type="scientific">Candidatus Spyradenecus faecavium</name>
    <dbReference type="NCBI Taxonomy" id="2840947"/>
    <lineage>
        <taxon>Bacteria</taxon>
        <taxon>Pseudomonadati</taxon>
        <taxon>Lentisphaerota</taxon>
        <taxon>Lentisphaeria</taxon>
        <taxon>Lentisphaerales</taxon>
        <taxon>Lentisphaeraceae</taxon>
        <taxon>Lentisphaeraceae incertae sedis</taxon>
        <taxon>Candidatus Spyradenecus</taxon>
    </lineage>
</organism>
<comment type="caution">
    <text evidence="4">The sequence shown here is derived from an EMBL/GenBank/DDBJ whole genome shotgun (WGS) entry which is preliminary data.</text>
</comment>
<dbReference type="GO" id="GO:0030295">
    <property type="term" value="F:protein kinase activator activity"/>
    <property type="evidence" value="ECO:0007669"/>
    <property type="project" value="TreeGrafter"/>
</dbReference>
<accession>A0A9D1NN27</accession>
<dbReference type="InterPro" id="IPR046342">
    <property type="entry name" value="CBS_dom_sf"/>
</dbReference>
<keyword evidence="1" id="KW-0129">CBS domain</keyword>